<evidence type="ECO:0000259" key="1">
    <source>
        <dbReference type="Pfam" id="PF01471"/>
    </source>
</evidence>
<evidence type="ECO:0000313" key="4">
    <source>
        <dbReference type="Proteomes" id="UP001526426"/>
    </source>
</evidence>
<name>A0ABT3LA15_9CYAN</name>
<proteinExistence type="predicted"/>
<dbReference type="InterPro" id="IPR036366">
    <property type="entry name" value="PGBDSf"/>
</dbReference>
<evidence type="ECO:0000259" key="2">
    <source>
        <dbReference type="Pfam" id="PF08291"/>
    </source>
</evidence>
<dbReference type="Gene3D" id="1.10.101.10">
    <property type="entry name" value="PGBD-like superfamily/PGBD"/>
    <property type="match status" value="1"/>
</dbReference>
<dbReference type="EMBL" id="JAIHOM010000128">
    <property type="protein sequence ID" value="MCW6038356.1"/>
    <property type="molecule type" value="Genomic_DNA"/>
</dbReference>
<evidence type="ECO:0008006" key="5">
    <source>
        <dbReference type="Google" id="ProtNLM"/>
    </source>
</evidence>
<gene>
    <name evidence="3" type="ORF">K4A83_19055</name>
</gene>
<dbReference type="Pfam" id="PF01471">
    <property type="entry name" value="PG_binding_1"/>
    <property type="match status" value="1"/>
</dbReference>
<comment type="caution">
    <text evidence="3">The sequence shown here is derived from an EMBL/GenBank/DDBJ whole genome shotgun (WGS) entry which is preliminary data.</text>
</comment>
<reference evidence="3 4" key="1">
    <citation type="submission" date="2021-08" db="EMBL/GenBank/DDBJ databases">
        <title>Draft genome sequence of Spirulina subsalsa with high tolerance to salinity and hype-accumulation of phycocyanin.</title>
        <authorList>
            <person name="Pei H."/>
            <person name="Jiang L."/>
        </authorList>
    </citation>
    <scope>NUCLEOTIDE SEQUENCE [LARGE SCALE GENOMIC DNA]</scope>
    <source>
        <strain evidence="3 4">FACHB-351</strain>
    </source>
</reference>
<accession>A0ABT3LA15</accession>
<dbReference type="InterPro" id="IPR013230">
    <property type="entry name" value="Peptidase_M15A_C"/>
</dbReference>
<feature type="domain" description="Peptidoglycan binding-like" evidence="1">
    <location>
        <begin position="17"/>
        <end position="73"/>
    </location>
</feature>
<dbReference type="InterPro" id="IPR002477">
    <property type="entry name" value="Peptidoglycan-bd-like"/>
</dbReference>
<dbReference type="RefSeq" id="WP_265266261.1">
    <property type="nucleotide sequence ID" value="NZ_JAIHOM010000128.1"/>
</dbReference>
<dbReference type="InterPro" id="IPR036365">
    <property type="entry name" value="PGBD-like_sf"/>
</dbReference>
<evidence type="ECO:0000313" key="3">
    <source>
        <dbReference type="EMBL" id="MCW6038356.1"/>
    </source>
</evidence>
<dbReference type="Pfam" id="PF08291">
    <property type="entry name" value="Peptidase_M15_3"/>
    <property type="match status" value="1"/>
</dbReference>
<dbReference type="InterPro" id="IPR009045">
    <property type="entry name" value="Zn_M74/Hedgehog-like"/>
</dbReference>
<dbReference type="Gene3D" id="3.30.1380.10">
    <property type="match status" value="1"/>
</dbReference>
<dbReference type="SUPFAM" id="SSF47090">
    <property type="entry name" value="PGBD-like"/>
    <property type="match status" value="1"/>
</dbReference>
<keyword evidence="4" id="KW-1185">Reference proteome</keyword>
<dbReference type="SUPFAM" id="SSF55166">
    <property type="entry name" value="Hedgehog/DD-peptidase"/>
    <property type="match status" value="1"/>
</dbReference>
<sequence length="241" mass="26802">MNTPTLTKATELSQLNTEQVRWIQSRLEIGGYLPTGQVDGIAGPLTHKALAAFKEDLWLEFPSLVGPSTIQALSELSPRHSVSEQPQALKQQVLTYAGQLEGKSVVLPKVGKIYEHQYIVPDVPLTWGEMTKGLDPRRIPNSVEIVEDLQRLAIVFGRVRSRFGSPIAITSGYRPAALRIGVPNSQHIFGRAMDIYPINGDFRRLLELIKVESAVKGIGLGQRRGFLHMDIRPGDRVIFPY</sequence>
<protein>
    <recommendedName>
        <fullName evidence="5">Peptidase M15A C-terminal domain-containing protein</fullName>
    </recommendedName>
</protein>
<dbReference type="Proteomes" id="UP001526426">
    <property type="component" value="Unassembled WGS sequence"/>
</dbReference>
<feature type="domain" description="Peptidase M15A C-terminal" evidence="2">
    <location>
        <begin position="122"/>
        <end position="230"/>
    </location>
</feature>
<organism evidence="3 4">
    <name type="scientific">Spirulina subsalsa FACHB-351</name>
    <dbReference type="NCBI Taxonomy" id="234711"/>
    <lineage>
        <taxon>Bacteria</taxon>
        <taxon>Bacillati</taxon>
        <taxon>Cyanobacteriota</taxon>
        <taxon>Cyanophyceae</taxon>
        <taxon>Spirulinales</taxon>
        <taxon>Spirulinaceae</taxon>
        <taxon>Spirulina</taxon>
    </lineage>
</organism>